<evidence type="ECO:0000313" key="2">
    <source>
        <dbReference type="Proteomes" id="UP000002059"/>
    </source>
</evidence>
<dbReference type="Proteomes" id="UP000002059">
    <property type="component" value="Partially assembled WGS sequence"/>
</dbReference>
<name>A0A0A2V187_PARBA</name>
<keyword evidence="2" id="KW-1185">Reference proteome</keyword>
<gene>
    <name evidence="1" type="ORF">PAAG_12102</name>
</gene>
<accession>A0A0A2V187</accession>
<dbReference type="KEGG" id="pbl:PAAG_12102"/>
<organism evidence="1 2">
    <name type="scientific">Paracoccidioides lutzii (strain ATCC MYA-826 / Pb01)</name>
    <name type="common">Paracoccidioides brasiliensis</name>
    <dbReference type="NCBI Taxonomy" id="502779"/>
    <lineage>
        <taxon>Eukaryota</taxon>
        <taxon>Fungi</taxon>
        <taxon>Dikarya</taxon>
        <taxon>Ascomycota</taxon>
        <taxon>Pezizomycotina</taxon>
        <taxon>Eurotiomycetes</taxon>
        <taxon>Eurotiomycetidae</taxon>
        <taxon>Onygenales</taxon>
        <taxon>Ajellomycetaceae</taxon>
        <taxon>Paracoccidioides</taxon>
    </lineage>
</organism>
<proteinExistence type="predicted"/>
<dbReference type="GeneID" id="9095731"/>
<sequence>MAISRSHPLFVTTLCHGLAHRPKVEFRMPWRSFLHVTRWRGSIWARFKPIVRTSLDFDWPIFVVFRTPKQRIGDKKHSTPNTSISPLFLNRALLAAKTAKYLPTALAALIANV</sequence>
<dbReference type="VEuPathDB" id="FungiDB:PAAG_12102"/>
<dbReference type="HOGENOM" id="CLU_2134266_0_0_1"/>
<dbReference type="AlphaFoldDB" id="A0A0A2V187"/>
<protein>
    <submittedName>
        <fullName evidence="1">Uncharacterized protein</fullName>
    </submittedName>
</protein>
<dbReference type="EMBL" id="KN294006">
    <property type="protein sequence ID" value="KGQ01243.1"/>
    <property type="molecule type" value="Genomic_DNA"/>
</dbReference>
<evidence type="ECO:0000313" key="1">
    <source>
        <dbReference type="EMBL" id="KGQ01243.1"/>
    </source>
</evidence>
<dbReference type="RefSeq" id="XP_002792525.2">
    <property type="nucleotide sequence ID" value="XM_002792479.2"/>
</dbReference>
<reference evidence="1 2" key="1">
    <citation type="journal article" date="2011" name="PLoS Genet.">
        <title>Comparative genomic analysis of human fungal pathogens causing paracoccidioidomycosis.</title>
        <authorList>
            <person name="Desjardins C.A."/>
            <person name="Champion M.D."/>
            <person name="Holder J.W."/>
            <person name="Muszewska A."/>
            <person name="Goldberg J."/>
            <person name="Bailao A.M."/>
            <person name="Brigido M.M."/>
            <person name="Ferreira M.E."/>
            <person name="Garcia A.M."/>
            <person name="Grynberg M."/>
            <person name="Gujja S."/>
            <person name="Heiman D.I."/>
            <person name="Henn M.R."/>
            <person name="Kodira C.D."/>
            <person name="Leon-Narvaez H."/>
            <person name="Longo L.V."/>
            <person name="Ma L.J."/>
            <person name="Malavazi I."/>
            <person name="Matsuo A.L."/>
            <person name="Morais F.V."/>
            <person name="Pereira M."/>
            <person name="Rodriguez-Brito S."/>
            <person name="Sakthikumar S."/>
            <person name="Salem-Izacc S.M."/>
            <person name="Sykes S.M."/>
            <person name="Teixeira M.M."/>
            <person name="Vallejo M.C."/>
            <person name="Walter M.E."/>
            <person name="Yandava C."/>
            <person name="Young S."/>
            <person name="Zeng Q."/>
            <person name="Zucker J."/>
            <person name="Felipe M.S."/>
            <person name="Goldman G.H."/>
            <person name="Haas B.J."/>
            <person name="McEwen J.G."/>
            <person name="Nino-Vega G."/>
            <person name="Puccia R."/>
            <person name="San-Blas G."/>
            <person name="Soares C.M."/>
            <person name="Birren B.W."/>
            <person name="Cuomo C.A."/>
        </authorList>
    </citation>
    <scope>NUCLEOTIDE SEQUENCE [LARGE SCALE GENOMIC DNA]</scope>
    <source>
        <strain evidence="2">ATCC MYA-826 / Pb01</strain>
    </source>
</reference>